<dbReference type="CDD" id="cd01121">
    <property type="entry name" value="RadA_SMS_N"/>
    <property type="match status" value="1"/>
</dbReference>
<evidence type="ECO:0000256" key="5">
    <source>
        <dbReference type="ARBA" id="ARBA00022801"/>
    </source>
</evidence>
<evidence type="ECO:0000256" key="10">
    <source>
        <dbReference type="ARBA" id="ARBA00023204"/>
    </source>
</evidence>
<dbReference type="AlphaFoldDB" id="A0AAE9ZHY7"/>
<dbReference type="PRINTS" id="PR01874">
    <property type="entry name" value="DNAREPAIRADA"/>
</dbReference>
<comment type="function">
    <text evidence="11">Plays a role in repairing double-strand DNA breaks, probably involving stabilizing or processing branched DNA or blocked replication forks.</text>
</comment>
<dbReference type="InterPro" id="IPR014721">
    <property type="entry name" value="Ribsml_uS5_D2-typ_fold_subgr"/>
</dbReference>
<dbReference type="Gene3D" id="3.40.50.300">
    <property type="entry name" value="P-loop containing nucleotide triphosphate hydrolases"/>
    <property type="match status" value="1"/>
</dbReference>
<dbReference type="GO" id="GO:0000725">
    <property type="term" value="P:recombinational repair"/>
    <property type="evidence" value="ECO:0007669"/>
    <property type="project" value="UniProtKB-UniRule"/>
</dbReference>
<dbReference type="PANTHER" id="PTHR32472">
    <property type="entry name" value="DNA REPAIR PROTEIN RADA"/>
    <property type="match status" value="1"/>
</dbReference>
<sequence>MARSSDTYICQSCGAVYGKWAGRCDACGEWNTIELEASEAGPPGSLGSGSSNSKAKKLDFTSLAGASEDIPRLLTGNNEFDRACGGGLAPGSALLIGGDPGVGKSTLLLQIAAGLARGGANVAYISGEESSSQIRLRARRLEAESAPVNLASATALRDIIASLKSAKPDVVIIDSIQTLWSDALPAAPGTVTQVRACAQELVRFAKSSNAILLLVGHVTKDGQIAGPRVVEHMVDAVMYFESEQGRDFRILRAVKNRFGAAHEIGVFEMSSEGLKEVANPSELFLTGGDHDVSGAAVFAGIEGTRPVLVEIQALVSPSTLAAPRRAVVGWDSARLSMLLAVLDARAGLDFGRHDVFLNVAGGLRIAEPAADLAAAAALCSSLFDTPLPRDCVVFGEVALSGAVRAVNQMEARFKEAQKLGFSGALAPAGTESDVLKITYASTLSDLVSWARN</sequence>
<dbReference type="FunFam" id="3.40.50.300:FF:000050">
    <property type="entry name" value="DNA repair protein RadA"/>
    <property type="match status" value="1"/>
</dbReference>
<comment type="function">
    <text evidence="13">DNA-dependent ATPase involved in processing of recombination intermediates, plays a role in repairing DNA breaks. Stimulates the branch migration of RecA-mediated strand transfer reactions, allowing the 3' invading strand to extend heteroduplex DNA faster. Binds ssDNA in the presence of ADP but not other nucleotides, has ATPase activity that is stimulated by ssDNA and various branched DNA structures, but inhibited by SSB. Does not have RecA's homology-searching function.</text>
</comment>
<dbReference type="NCBIfam" id="TIGR00416">
    <property type="entry name" value="sms"/>
    <property type="match status" value="1"/>
</dbReference>
<dbReference type="SUPFAM" id="SSF52540">
    <property type="entry name" value="P-loop containing nucleoside triphosphate hydrolases"/>
    <property type="match status" value="1"/>
</dbReference>
<keyword evidence="16" id="KW-1185">Reference proteome</keyword>
<feature type="region of interest" description="Lon-protease-like" evidence="11">
    <location>
        <begin position="354"/>
        <end position="452"/>
    </location>
</feature>
<organism evidence="15 16">
    <name type="scientific">Hyphococcus flavus</name>
    <dbReference type="NCBI Taxonomy" id="1866326"/>
    <lineage>
        <taxon>Bacteria</taxon>
        <taxon>Pseudomonadati</taxon>
        <taxon>Pseudomonadota</taxon>
        <taxon>Alphaproteobacteria</taxon>
        <taxon>Parvularculales</taxon>
        <taxon>Parvularculaceae</taxon>
        <taxon>Hyphococcus</taxon>
    </lineage>
</organism>
<proteinExistence type="inferred from homology"/>
<protein>
    <recommendedName>
        <fullName evidence="11 12">DNA repair protein RadA</fullName>
    </recommendedName>
</protein>
<evidence type="ECO:0000259" key="14">
    <source>
        <dbReference type="PROSITE" id="PS50162"/>
    </source>
</evidence>
<evidence type="ECO:0000256" key="3">
    <source>
        <dbReference type="ARBA" id="ARBA00022763"/>
    </source>
</evidence>
<keyword evidence="1 11" id="KW-0479">Metal-binding</keyword>
<evidence type="ECO:0000313" key="16">
    <source>
        <dbReference type="Proteomes" id="UP001214043"/>
    </source>
</evidence>
<evidence type="ECO:0000256" key="13">
    <source>
        <dbReference type="RuleBase" id="RU003555"/>
    </source>
</evidence>
<dbReference type="Pfam" id="PF13541">
    <property type="entry name" value="ChlI"/>
    <property type="match status" value="1"/>
</dbReference>
<dbReference type="PANTHER" id="PTHR32472:SF10">
    <property type="entry name" value="DNA REPAIR PROTEIN RADA-LIKE PROTEIN"/>
    <property type="match status" value="1"/>
</dbReference>
<dbReference type="Gene3D" id="3.30.230.10">
    <property type="match status" value="1"/>
</dbReference>
<dbReference type="GO" id="GO:0140664">
    <property type="term" value="F:ATP-dependent DNA damage sensor activity"/>
    <property type="evidence" value="ECO:0007669"/>
    <property type="project" value="InterPro"/>
</dbReference>
<dbReference type="InterPro" id="IPR027417">
    <property type="entry name" value="P-loop_NTPase"/>
</dbReference>
<comment type="similarity">
    <text evidence="11 13">Belongs to the RecA family. RadA subfamily.</text>
</comment>
<dbReference type="SUPFAM" id="SSF54211">
    <property type="entry name" value="Ribosomal protein S5 domain 2-like"/>
    <property type="match status" value="1"/>
</dbReference>
<comment type="domain">
    <text evidence="11">The middle region has homology to RecA with ATPase motifs including the RadA KNRFG motif, while the C-terminus is homologous to Lon protease.</text>
</comment>
<keyword evidence="4 13" id="KW-0863">Zinc-finger</keyword>
<evidence type="ECO:0000256" key="12">
    <source>
        <dbReference type="NCBIfam" id="TIGR00416"/>
    </source>
</evidence>
<evidence type="ECO:0000256" key="1">
    <source>
        <dbReference type="ARBA" id="ARBA00022723"/>
    </source>
</evidence>
<dbReference type="GO" id="GO:0008270">
    <property type="term" value="F:zinc ion binding"/>
    <property type="evidence" value="ECO:0007669"/>
    <property type="project" value="UniProtKB-KW"/>
</dbReference>
<dbReference type="KEGG" id="hfl:PUV54_11450"/>
<evidence type="ECO:0000256" key="2">
    <source>
        <dbReference type="ARBA" id="ARBA00022741"/>
    </source>
</evidence>
<evidence type="ECO:0000256" key="7">
    <source>
        <dbReference type="ARBA" id="ARBA00022840"/>
    </source>
</evidence>
<accession>A0AAE9ZHY7</accession>
<dbReference type="InterPro" id="IPR020588">
    <property type="entry name" value="RecA_ATP-bd"/>
</dbReference>
<keyword evidence="7 11" id="KW-0067">ATP-binding</keyword>
<keyword evidence="9 11" id="KW-0238">DNA-binding</keyword>
<name>A0AAE9ZHY7_9PROT</name>
<evidence type="ECO:0000256" key="6">
    <source>
        <dbReference type="ARBA" id="ARBA00022833"/>
    </source>
</evidence>
<feature type="short sequence motif" description="RadA KNRFG motif" evidence="11">
    <location>
        <begin position="255"/>
        <end position="259"/>
    </location>
</feature>
<dbReference type="Proteomes" id="UP001214043">
    <property type="component" value="Chromosome"/>
</dbReference>
<reference evidence="15" key="1">
    <citation type="submission" date="2023-02" db="EMBL/GenBank/DDBJ databases">
        <title>Genome sequence of Hyphococcus flavus.</title>
        <authorList>
            <person name="Rong J.-C."/>
            <person name="Zhao Q."/>
            <person name="Yi M."/>
            <person name="Wu J.-Y."/>
        </authorList>
    </citation>
    <scope>NUCLEOTIDE SEQUENCE</scope>
    <source>
        <strain evidence="15">MCCC 1K03223</strain>
    </source>
</reference>
<keyword evidence="8 11" id="KW-0346">Stress response</keyword>
<evidence type="ECO:0000256" key="9">
    <source>
        <dbReference type="ARBA" id="ARBA00023125"/>
    </source>
</evidence>
<dbReference type="InterPro" id="IPR020568">
    <property type="entry name" value="Ribosomal_Su5_D2-typ_SF"/>
</dbReference>
<dbReference type="GO" id="GO:0016787">
    <property type="term" value="F:hydrolase activity"/>
    <property type="evidence" value="ECO:0007669"/>
    <property type="project" value="UniProtKB-KW"/>
</dbReference>
<dbReference type="GO" id="GO:0003684">
    <property type="term" value="F:damaged DNA binding"/>
    <property type="evidence" value="ECO:0007669"/>
    <property type="project" value="InterPro"/>
</dbReference>
<keyword evidence="3 11" id="KW-0227">DNA damage</keyword>
<dbReference type="GO" id="GO:0005524">
    <property type="term" value="F:ATP binding"/>
    <property type="evidence" value="ECO:0007669"/>
    <property type="project" value="UniProtKB-UniRule"/>
</dbReference>
<dbReference type="InterPro" id="IPR003593">
    <property type="entry name" value="AAA+_ATPase"/>
</dbReference>
<dbReference type="RefSeq" id="WP_274492373.1">
    <property type="nucleotide sequence ID" value="NZ_CP118166.1"/>
</dbReference>
<keyword evidence="5" id="KW-0378">Hydrolase</keyword>
<evidence type="ECO:0000313" key="15">
    <source>
        <dbReference type="EMBL" id="WDI30570.1"/>
    </source>
</evidence>
<dbReference type="Pfam" id="PF13481">
    <property type="entry name" value="AAA_25"/>
    <property type="match status" value="1"/>
</dbReference>
<feature type="binding site" evidence="11">
    <location>
        <begin position="98"/>
        <end position="105"/>
    </location>
    <ligand>
        <name>ATP</name>
        <dbReference type="ChEBI" id="CHEBI:30616"/>
    </ligand>
</feature>
<dbReference type="EMBL" id="CP118166">
    <property type="protein sequence ID" value="WDI30570.1"/>
    <property type="molecule type" value="Genomic_DNA"/>
</dbReference>
<feature type="domain" description="RecA family profile 1" evidence="14">
    <location>
        <begin position="69"/>
        <end position="218"/>
    </location>
</feature>
<dbReference type="SMART" id="SM00382">
    <property type="entry name" value="AAA"/>
    <property type="match status" value="1"/>
</dbReference>
<gene>
    <name evidence="11 15" type="primary">radA</name>
    <name evidence="15" type="ORF">PUV54_11450</name>
</gene>
<dbReference type="InterPro" id="IPR004504">
    <property type="entry name" value="DNA_repair_RadA"/>
</dbReference>
<evidence type="ECO:0000256" key="11">
    <source>
        <dbReference type="HAMAP-Rule" id="MF_01498"/>
    </source>
</evidence>
<dbReference type="HAMAP" id="MF_01498">
    <property type="entry name" value="RadA_bact"/>
    <property type="match status" value="1"/>
</dbReference>
<evidence type="ECO:0000256" key="8">
    <source>
        <dbReference type="ARBA" id="ARBA00023016"/>
    </source>
</evidence>
<dbReference type="PROSITE" id="PS50162">
    <property type="entry name" value="RECA_2"/>
    <property type="match status" value="1"/>
</dbReference>
<dbReference type="Pfam" id="PF18073">
    <property type="entry name" value="Zn_ribbon_LapB"/>
    <property type="match status" value="1"/>
</dbReference>
<keyword evidence="2 11" id="KW-0547">Nucleotide-binding</keyword>
<keyword evidence="6 13" id="KW-0862">Zinc</keyword>
<keyword evidence="10 11" id="KW-0234">DNA repair</keyword>
<evidence type="ECO:0000256" key="4">
    <source>
        <dbReference type="ARBA" id="ARBA00022771"/>
    </source>
</evidence>
<dbReference type="InterPro" id="IPR041166">
    <property type="entry name" value="Rubredoxin_2"/>
</dbReference>
<dbReference type="GO" id="GO:0005829">
    <property type="term" value="C:cytosol"/>
    <property type="evidence" value="ECO:0007669"/>
    <property type="project" value="TreeGrafter"/>
</dbReference>